<evidence type="ECO:0000256" key="14">
    <source>
        <dbReference type="ARBA" id="ARBA00046331"/>
    </source>
</evidence>
<feature type="domain" description="SLC12A transporter C-terminal" evidence="19">
    <location>
        <begin position="978"/>
        <end position="1077"/>
    </location>
</feature>
<evidence type="ECO:0000256" key="12">
    <source>
        <dbReference type="ARBA" id="ARBA00023180"/>
    </source>
</evidence>
<dbReference type="EMBL" id="VYZG01000150">
    <property type="protein sequence ID" value="NWQ75146.1"/>
    <property type="molecule type" value="Genomic_DNA"/>
</dbReference>
<keyword evidence="12" id="KW-0325">Glycoprotein</keyword>
<dbReference type="Proteomes" id="UP000530263">
    <property type="component" value="Unassembled WGS sequence"/>
</dbReference>
<organism evidence="20 21">
    <name type="scientific">Columbina picui</name>
    <name type="common">Picui ground-dove</name>
    <dbReference type="NCBI Taxonomy" id="115618"/>
    <lineage>
        <taxon>Eukaryota</taxon>
        <taxon>Metazoa</taxon>
        <taxon>Chordata</taxon>
        <taxon>Craniata</taxon>
        <taxon>Vertebrata</taxon>
        <taxon>Euteleostomi</taxon>
        <taxon>Archelosauria</taxon>
        <taxon>Archosauria</taxon>
        <taxon>Dinosauria</taxon>
        <taxon>Saurischia</taxon>
        <taxon>Theropoda</taxon>
        <taxon>Coelurosauria</taxon>
        <taxon>Aves</taxon>
        <taxon>Neognathae</taxon>
        <taxon>Neoaves</taxon>
        <taxon>Columbimorphae</taxon>
        <taxon>Columbiformes</taxon>
        <taxon>Columbidae</taxon>
        <taxon>Columbina</taxon>
    </lineage>
</organism>
<feature type="transmembrane region" description="Helical" evidence="17">
    <location>
        <begin position="212"/>
        <end position="229"/>
    </location>
</feature>
<feature type="non-terminal residue" evidence="20">
    <location>
        <position position="1077"/>
    </location>
</feature>
<gene>
    <name evidence="20" type="primary">Slc12a7</name>
    <name evidence="20" type="ORF">COLPIC_R06110</name>
</gene>
<dbReference type="GO" id="GO:0007268">
    <property type="term" value="P:chemical synaptic transmission"/>
    <property type="evidence" value="ECO:0007669"/>
    <property type="project" value="TreeGrafter"/>
</dbReference>
<dbReference type="GO" id="GO:0055064">
    <property type="term" value="P:chloride ion homeostasis"/>
    <property type="evidence" value="ECO:0007669"/>
    <property type="project" value="TreeGrafter"/>
</dbReference>
<keyword evidence="9 17" id="KW-1133">Transmembrane helix</keyword>
<evidence type="ECO:0000256" key="2">
    <source>
        <dbReference type="ARBA" id="ARBA00022448"/>
    </source>
</evidence>
<evidence type="ECO:0000256" key="7">
    <source>
        <dbReference type="ARBA" id="ARBA00022847"/>
    </source>
</evidence>
<evidence type="ECO:0000256" key="10">
    <source>
        <dbReference type="ARBA" id="ARBA00023065"/>
    </source>
</evidence>
<dbReference type="InterPro" id="IPR004841">
    <property type="entry name" value="AA-permease/SLC12A_dom"/>
</dbReference>
<dbReference type="GO" id="GO:1990573">
    <property type="term" value="P:potassium ion import across plasma membrane"/>
    <property type="evidence" value="ECO:0007669"/>
    <property type="project" value="TreeGrafter"/>
</dbReference>
<keyword evidence="8" id="KW-0630">Potassium</keyword>
<dbReference type="Pfam" id="PF00324">
    <property type="entry name" value="AA_permease"/>
    <property type="match status" value="2"/>
</dbReference>
<keyword evidence="3" id="KW-1003">Cell membrane</keyword>
<feature type="transmembrane region" description="Helical" evidence="17">
    <location>
        <begin position="375"/>
        <end position="395"/>
    </location>
</feature>
<feature type="transmembrane region" description="Helical" evidence="17">
    <location>
        <begin position="156"/>
        <end position="177"/>
    </location>
</feature>
<dbReference type="FunFam" id="1.20.1740.10:FF:000037">
    <property type="entry name" value="Uncharacterized protein, isoform F"/>
    <property type="match status" value="1"/>
</dbReference>
<keyword evidence="13" id="KW-0868">Chloride</keyword>
<keyword evidence="11 17" id="KW-0472">Membrane</keyword>
<feature type="region of interest" description="Disordered" evidence="16">
    <location>
        <begin position="896"/>
        <end position="922"/>
    </location>
</feature>
<evidence type="ECO:0000256" key="15">
    <source>
        <dbReference type="ARBA" id="ARBA00047825"/>
    </source>
</evidence>
<keyword evidence="4" id="KW-0633">Potassium transport</keyword>
<accession>A0A7K4RP09</accession>
<keyword evidence="6 17" id="KW-0812">Transmembrane</keyword>
<dbReference type="PANTHER" id="PTHR11827">
    <property type="entry name" value="SOLUTE CARRIER FAMILY 12, CATION COTRANSPORTERS"/>
    <property type="match status" value="1"/>
</dbReference>
<feature type="transmembrane region" description="Helical" evidence="17">
    <location>
        <begin position="112"/>
        <end position="135"/>
    </location>
</feature>
<evidence type="ECO:0000256" key="16">
    <source>
        <dbReference type="SAM" id="MobiDB-lite"/>
    </source>
</evidence>
<dbReference type="Pfam" id="PF03522">
    <property type="entry name" value="SLC12"/>
    <property type="match status" value="2"/>
</dbReference>
<comment type="subcellular location">
    <subcellularLocation>
        <location evidence="1">Cell membrane</location>
        <topology evidence="1">Multi-pass membrane protein</topology>
    </subcellularLocation>
</comment>
<keyword evidence="7" id="KW-0769">Symport</keyword>
<keyword evidence="5" id="KW-0597">Phosphoprotein</keyword>
<evidence type="ECO:0000313" key="20">
    <source>
        <dbReference type="EMBL" id="NWQ75146.1"/>
    </source>
</evidence>
<dbReference type="GO" id="GO:0055075">
    <property type="term" value="P:potassium ion homeostasis"/>
    <property type="evidence" value="ECO:0007669"/>
    <property type="project" value="TreeGrafter"/>
</dbReference>
<evidence type="ECO:0000256" key="1">
    <source>
        <dbReference type="ARBA" id="ARBA00004651"/>
    </source>
</evidence>
<dbReference type="GO" id="GO:0006884">
    <property type="term" value="P:cell volume homeostasis"/>
    <property type="evidence" value="ECO:0007669"/>
    <property type="project" value="TreeGrafter"/>
</dbReference>
<dbReference type="InterPro" id="IPR018491">
    <property type="entry name" value="SLC12_C"/>
</dbReference>
<feature type="domain" description="Amino acid permease/ SLC12A" evidence="18">
    <location>
        <begin position="83"/>
        <end position="257"/>
    </location>
</feature>
<dbReference type="InterPro" id="IPR004842">
    <property type="entry name" value="SLC12A_fam"/>
</dbReference>
<feature type="transmembrane region" description="Helical" evidence="17">
    <location>
        <begin position="415"/>
        <end position="441"/>
    </location>
</feature>
<dbReference type="GO" id="GO:0015379">
    <property type="term" value="F:potassium:chloride symporter activity"/>
    <property type="evidence" value="ECO:0007669"/>
    <property type="project" value="InterPro"/>
</dbReference>
<evidence type="ECO:0000256" key="3">
    <source>
        <dbReference type="ARBA" id="ARBA00022475"/>
    </source>
</evidence>
<keyword evidence="21" id="KW-1185">Reference proteome</keyword>
<dbReference type="NCBIfam" id="TIGR00930">
    <property type="entry name" value="2a30"/>
    <property type="match status" value="1"/>
</dbReference>
<dbReference type="OrthoDB" id="2020542at2759"/>
<name>A0A7K4RP09_COLPI</name>
<comment type="caution">
    <text evidence="20">The sequence shown here is derived from an EMBL/GenBank/DDBJ whole genome shotgun (WGS) entry which is preliminary data.</text>
</comment>
<dbReference type="PRINTS" id="PR01081">
    <property type="entry name" value="KCLTRNSPORT"/>
</dbReference>
<dbReference type="Gene3D" id="1.20.1740.10">
    <property type="entry name" value="Amino acid/polyamine transporter I"/>
    <property type="match status" value="1"/>
</dbReference>
<evidence type="ECO:0000256" key="5">
    <source>
        <dbReference type="ARBA" id="ARBA00022553"/>
    </source>
</evidence>
<dbReference type="GO" id="GO:0005886">
    <property type="term" value="C:plasma membrane"/>
    <property type="evidence" value="ECO:0007669"/>
    <property type="project" value="UniProtKB-SubCell"/>
</dbReference>
<dbReference type="FunFam" id="1.20.1740.10:FF:000049">
    <property type="entry name" value="Solute carrier family 12 (potassium/chloride transporter), member 4"/>
    <property type="match status" value="1"/>
</dbReference>
<feature type="domain" description="Amino acid permease/ SLC12A" evidence="18">
    <location>
        <begin position="375"/>
        <end position="576"/>
    </location>
</feature>
<feature type="transmembrane region" description="Helical" evidence="17">
    <location>
        <begin position="539"/>
        <end position="561"/>
    </location>
</feature>
<dbReference type="PANTHER" id="PTHR11827:SF47">
    <property type="entry name" value="SOLUTE CARRIER FAMILY 12 MEMBER 7"/>
    <property type="match status" value="1"/>
</dbReference>
<evidence type="ECO:0000256" key="9">
    <source>
        <dbReference type="ARBA" id="ARBA00022989"/>
    </source>
</evidence>
<keyword evidence="2" id="KW-0813">Transport</keyword>
<evidence type="ECO:0000313" key="21">
    <source>
        <dbReference type="Proteomes" id="UP000530263"/>
    </source>
</evidence>
<feature type="domain" description="SLC12A transporter C-terminal" evidence="19">
    <location>
        <begin position="771"/>
        <end position="920"/>
    </location>
</feature>
<evidence type="ECO:0000259" key="18">
    <source>
        <dbReference type="Pfam" id="PF00324"/>
    </source>
</evidence>
<reference evidence="20 21" key="1">
    <citation type="submission" date="2019-09" db="EMBL/GenBank/DDBJ databases">
        <title>Bird 10,000 Genomes (B10K) Project - Family phase.</title>
        <authorList>
            <person name="Zhang G."/>
        </authorList>
    </citation>
    <scope>NUCLEOTIDE SEQUENCE [LARGE SCALE GENOMIC DNA]</scope>
    <source>
        <strain evidence="20">B10K-DU-021-26</strain>
        <tissue evidence="20">Mixed tissue sample</tissue>
    </source>
</reference>
<sequence>GDGIAKESSPFINSAEMDRENMYEGKNMALFEEEMDSNPMVSSLLNKLANYTNLTQGVVEHEADEDSKRKEVKVPRMGTFIGVYLPCLQNILGVILFLRLTWIVGTAGVLESFIIVFMCCACTMLTAISMSAIATNGVVPAGGSYYMISRSLGPEFGGAVGLCFYLGTTFAGAMYILGTIEILLTYISPSAAIFKAEEAGEETKAMLNNMRVYGTCIIILMAIVVFVGVKYVNKLALVFLACVILSIIAIYAGVIKTAFDPPDFPICLLGNRTLSKRSFDVCAKFTENNNETKTTTLWRLFCDSSLFNATCDDYFSLNNVTEIQGIPGIMSGVLTDNLWSAYSEKGSIIEKKNQASVAGSEETKMGGLPYVFTDIMTYFTMLVGIYFPSVTGIMAGSNRSGDLKDAQKSIPTGTILAISTTSFIYLSCIVLFGACIEGVVLRDKFGEAVNGNLVVATLAWPSPWVIVIGSFFSTCGAGLQSLTGAPRLLQAIARDGIVPFIQVFGHGKANGEPTWALLLTAGICEIGILIASLDSVAPILSMFFLMCYMFVNLACAVQTLLRTPNWRPRFKYYHWLILFNCSYAKKKYKPETCTEKYLTIYQAEKEWGDGIRGLSLNAARYALLRVEDGPPHTKNWRPQLLVLLNLDNEQLVKHPRLLSFTSQLKAGKGLTIVGSVLQGVYLDKCTETQKAEENVKALMGVEKTKGFCQIVVSPNFRDGISYLIQSAGLGGMKHNTVLMAWPQSWKQTENRFSWKNFVDTVRETTAAQQALLVAKNIDLFPTNQERFTEGNIDVWWIVHDGGMLMLLPFLLRQHKARTTENGCVWRKCKMRIFTVAQMDDNSIQMKKDLQMFLYHLRLNAEVEVVEMFENDISAFTYEKTLMMEQRSQMLKQMQLSKNEREREIQSITDESRGSVRRKSYSSPQSIGQDVQALLTNDCREEEAQLIHDRNTASHSTPAVKSSVAAAMPEKVQMTWTKEKFVAEKHKNKDSNVSGFKDIFNMKPNQTNVRRMHTAVKLNGVVLNKSQHAQLVLLNMPGPPKNRKGDENYMEFLEVLTEGLDRVLLVRGSGREVITIYS</sequence>
<feature type="transmembrane region" description="Helical" evidence="17">
    <location>
        <begin position="77"/>
        <end position="100"/>
    </location>
</feature>
<keyword evidence="10" id="KW-0406">Ion transport</keyword>
<dbReference type="GO" id="GO:0045202">
    <property type="term" value="C:synapse"/>
    <property type="evidence" value="ECO:0007669"/>
    <property type="project" value="GOC"/>
</dbReference>
<dbReference type="AlphaFoldDB" id="A0A7K4RP09"/>
<dbReference type="InterPro" id="IPR000076">
    <property type="entry name" value="KCL_cotranspt"/>
</dbReference>
<feature type="non-terminal residue" evidence="20">
    <location>
        <position position="1"/>
    </location>
</feature>
<feature type="compositionally biased region" description="Basic and acidic residues" evidence="16">
    <location>
        <begin position="897"/>
        <end position="913"/>
    </location>
</feature>
<evidence type="ECO:0000256" key="11">
    <source>
        <dbReference type="ARBA" id="ARBA00023136"/>
    </source>
</evidence>
<evidence type="ECO:0000256" key="4">
    <source>
        <dbReference type="ARBA" id="ARBA00022538"/>
    </source>
</evidence>
<comment type="similarity">
    <text evidence="14">Belongs to the SLC12A transporter family. K/Cl co-transporter subfamily.</text>
</comment>
<comment type="catalytic activity">
    <reaction evidence="15">
        <text>K(+)(in) + chloride(in) = K(+)(out) + chloride(out)</text>
        <dbReference type="Rhea" id="RHEA:72427"/>
        <dbReference type="ChEBI" id="CHEBI:17996"/>
        <dbReference type="ChEBI" id="CHEBI:29103"/>
    </reaction>
</comment>
<protein>
    <submittedName>
        <fullName evidence="20">S12A7 protein</fullName>
    </submittedName>
</protein>
<evidence type="ECO:0000256" key="13">
    <source>
        <dbReference type="ARBA" id="ARBA00023214"/>
    </source>
</evidence>
<feature type="transmembrane region" description="Helical" evidence="17">
    <location>
        <begin position="515"/>
        <end position="533"/>
    </location>
</feature>
<feature type="transmembrane region" description="Helical" evidence="17">
    <location>
        <begin position="236"/>
        <end position="255"/>
    </location>
</feature>
<evidence type="ECO:0000256" key="6">
    <source>
        <dbReference type="ARBA" id="ARBA00022692"/>
    </source>
</evidence>
<evidence type="ECO:0000256" key="8">
    <source>
        <dbReference type="ARBA" id="ARBA00022958"/>
    </source>
</evidence>
<evidence type="ECO:0000256" key="17">
    <source>
        <dbReference type="SAM" id="Phobius"/>
    </source>
</evidence>
<evidence type="ECO:0000259" key="19">
    <source>
        <dbReference type="Pfam" id="PF03522"/>
    </source>
</evidence>
<proteinExistence type="inferred from homology"/>